<comment type="similarity">
    <text evidence="5">Belongs to the ABC-2 integral membrane protein family.</text>
</comment>
<dbReference type="PANTHER" id="PTHR43229">
    <property type="entry name" value="NODULATION PROTEIN J"/>
    <property type="match status" value="1"/>
</dbReference>
<evidence type="ECO:0000313" key="7">
    <source>
        <dbReference type="EMBL" id="MDR6551615.1"/>
    </source>
</evidence>
<keyword evidence="4 5" id="KW-0472">Membrane</keyword>
<dbReference type="Proteomes" id="UP001267290">
    <property type="component" value="Unassembled WGS sequence"/>
</dbReference>
<evidence type="ECO:0000256" key="3">
    <source>
        <dbReference type="ARBA" id="ARBA00022989"/>
    </source>
</evidence>
<proteinExistence type="inferred from homology"/>
<dbReference type="PROSITE" id="PS51012">
    <property type="entry name" value="ABC_TM2"/>
    <property type="match status" value="1"/>
</dbReference>
<sequence>MNDFQALKNVQSVNSTPLSNKSSLQATPKPPSFAATNAVFIGRSIRHSLRNIESLMMAIMLPIMLMLLFTYVFGGAIDSSGNYVNYVVPGIILLCAGFGSSSTAVDVATDMTNGIINRFRTMPISSISVITGHVAASLARNLLATCLVIGVALLVGFRPNATFIEWLGAIGIIILFILTFTWLFAAIGLVTGSPSAASGYGFALLFLPYLSSAFVPTNTMPSWMQGFANHQPITPVIETIRGLLMGTPVLNNPWWAIGWCVALLVIAISWCILAFRKNGGK</sequence>
<dbReference type="Pfam" id="PF01061">
    <property type="entry name" value="ABC2_membrane"/>
    <property type="match status" value="1"/>
</dbReference>
<evidence type="ECO:0000259" key="6">
    <source>
        <dbReference type="PROSITE" id="PS51012"/>
    </source>
</evidence>
<keyword evidence="3 5" id="KW-1133">Transmembrane helix</keyword>
<dbReference type="InterPro" id="IPR000412">
    <property type="entry name" value="ABC_2_transport"/>
</dbReference>
<feature type="transmembrane region" description="Helical" evidence="5">
    <location>
        <begin position="86"/>
        <end position="108"/>
    </location>
</feature>
<accession>A0ABU1NVZ4</accession>
<evidence type="ECO:0000256" key="5">
    <source>
        <dbReference type="RuleBase" id="RU361157"/>
    </source>
</evidence>
<dbReference type="InterPro" id="IPR047817">
    <property type="entry name" value="ABC2_TM_bact-type"/>
</dbReference>
<keyword evidence="5" id="KW-0813">Transport</keyword>
<organism evidence="7 8">
    <name type="scientific">Paenibacillus qinlingensis</name>
    <dbReference type="NCBI Taxonomy" id="1837343"/>
    <lineage>
        <taxon>Bacteria</taxon>
        <taxon>Bacillati</taxon>
        <taxon>Bacillota</taxon>
        <taxon>Bacilli</taxon>
        <taxon>Bacillales</taxon>
        <taxon>Paenibacillaceae</taxon>
        <taxon>Paenibacillus</taxon>
    </lineage>
</organism>
<comment type="caution">
    <text evidence="7">The sequence shown here is derived from an EMBL/GenBank/DDBJ whole genome shotgun (WGS) entry which is preliminary data.</text>
</comment>
<name>A0ABU1NVZ4_9BACL</name>
<dbReference type="InterPro" id="IPR051784">
    <property type="entry name" value="Nod_factor_ABC_transporter"/>
</dbReference>
<dbReference type="PIRSF" id="PIRSF006648">
    <property type="entry name" value="DrrB"/>
    <property type="match status" value="1"/>
</dbReference>
<feature type="transmembrane region" description="Helical" evidence="5">
    <location>
        <begin position="197"/>
        <end position="215"/>
    </location>
</feature>
<feature type="transmembrane region" description="Helical" evidence="5">
    <location>
        <begin position="55"/>
        <end position="74"/>
    </location>
</feature>
<gene>
    <name evidence="7" type="ORF">J2736_002804</name>
</gene>
<dbReference type="RefSeq" id="WP_310499188.1">
    <property type="nucleotide sequence ID" value="NZ_JAVDSB010000004.1"/>
</dbReference>
<feature type="transmembrane region" description="Helical" evidence="5">
    <location>
        <begin position="254"/>
        <end position="275"/>
    </location>
</feature>
<reference evidence="7 8" key="1">
    <citation type="submission" date="2023-07" db="EMBL/GenBank/DDBJ databases">
        <title>Sorghum-associated microbial communities from plants grown in Nebraska, USA.</title>
        <authorList>
            <person name="Schachtman D."/>
        </authorList>
    </citation>
    <scope>NUCLEOTIDE SEQUENCE [LARGE SCALE GENOMIC DNA]</scope>
    <source>
        <strain evidence="7 8">CC258</strain>
    </source>
</reference>
<dbReference type="EMBL" id="JAVDSB010000004">
    <property type="protein sequence ID" value="MDR6551615.1"/>
    <property type="molecule type" value="Genomic_DNA"/>
</dbReference>
<evidence type="ECO:0000313" key="8">
    <source>
        <dbReference type="Proteomes" id="UP001267290"/>
    </source>
</evidence>
<dbReference type="PANTHER" id="PTHR43229:SF2">
    <property type="entry name" value="NODULATION PROTEIN J"/>
    <property type="match status" value="1"/>
</dbReference>
<keyword evidence="5" id="KW-1003">Cell membrane</keyword>
<evidence type="ECO:0000256" key="4">
    <source>
        <dbReference type="ARBA" id="ARBA00023136"/>
    </source>
</evidence>
<evidence type="ECO:0000256" key="2">
    <source>
        <dbReference type="ARBA" id="ARBA00022692"/>
    </source>
</evidence>
<feature type="transmembrane region" description="Helical" evidence="5">
    <location>
        <begin position="129"/>
        <end position="154"/>
    </location>
</feature>
<dbReference type="InterPro" id="IPR013525">
    <property type="entry name" value="ABC2_TM"/>
</dbReference>
<feature type="transmembrane region" description="Helical" evidence="5">
    <location>
        <begin position="166"/>
        <end position="190"/>
    </location>
</feature>
<keyword evidence="2 5" id="KW-0812">Transmembrane</keyword>
<protein>
    <recommendedName>
        <fullName evidence="5">Transport permease protein</fullName>
    </recommendedName>
</protein>
<evidence type="ECO:0000256" key="1">
    <source>
        <dbReference type="ARBA" id="ARBA00004141"/>
    </source>
</evidence>
<comment type="subcellular location">
    <subcellularLocation>
        <location evidence="5">Cell membrane</location>
        <topology evidence="5">Multi-pass membrane protein</topology>
    </subcellularLocation>
    <subcellularLocation>
        <location evidence="1">Membrane</location>
        <topology evidence="1">Multi-pass membrane protein</topology>
    </subcellularLocation>
</comment>
<feature type="domain" description="ABC transmembrane type-2" evidence="6">
    <location>
        <begin position="53"/>
        <end position="278"/>
    </location>
</feature>
<keyword evidence="8" id="KW-1185">Reference proteome</keyword>